<organism evidence="4 5">
    <name type="scientific">Methanohalobium evestigatum (strain ATCC BAA-1072 / DSM 3721 / NBRC 107634 / OCM 161 / Z-7303)</name>
    <dbReference type="NCBI Taxonomy" id="644295"/>
    <lineage>
        <taxon>Archaea</taxon>
        <taxon>Methanobacteriati</taxon>
        <taxon>Methanobacteriota</taxon>
        <taxon>Stenosarchaea group</taxon>
        <taxon>Methanomicrobia</taxon>
        <taxon>Methanosarcinales</taxon>
        <taxon>Methanosarcinaceae</taxon>
        <taxon>Methanohalobium</taxon>
    </lineage>
</organism>
<dbReference type="AlphaFoldDB" id="D7EAU3"/>
<evidence type="ECO:0000259" key="1">
    <source>
        <dbReference type="Pfam" id="PF09883"/>
    </source>
</evidence>
<dbReference type="Proteomes" id="UP000000391">
    <property type="component" value="Chromosome"/>
</dbReference>
<dbReference type="EMBL" id="CP002069">
    <property type="protein sequence ID" value="ADI74460.1"/>
    <property type="molecule type" value="Genomic_DNA"/>
</dbReference>
<dbReference type="KEGG" id="mev:Metev_1618"/>
<dbReference type="HOGENOM" id="CLU_082927_0_0_2"/>
<feature type="domain" description="DUF2110" evidence="1">
    <location>
        <begin position="73"/>
        <end position="156"/>
    </location>
</feature>
<dbReference type="PIRSF" id="PIRSF019322">
    <property type="entry name" value="UCP019322"/>
    <property type="match status" value="1"/>
</dbReference>
<dbReference type="InterPro" id="IPR056757">
    <property type="entry name" value="DUF2110_C"/>
</dbReference>
<reference evidence="4 5" key="1">
    <citation type="submission" date="2010-06" db="EMBL/GenBank/DDBJ databases">
        <title>Complete sequence chromosome of Methanohalobium evestigatum Z-7303.</title>
        <authorList>
            <consortium name="US DOE Joint Genome Institute"/>
            <person name="Lucas S."/>
            <person name="Copeland A."/>
            <person name="Lapidus A."/>
            <person name="Cheng J.-F."/>
            <person name="Bruce D."/>
            <person name="Goodwin L."/>
            <person name="Pitluck S."/>
            <person name="Saunders E."/>
            <person name="Detter J.C."/>
            <person name="Han C."/>
            <person name="Tapia R."/>
            <person name="Land M."/>
            <person name="Hauser L."/>
            <person name="Kyrpides N."/>
            <person name="Mikhailova N."/>
            <person name="Sieprawska-Lupa M."/>
            <person name="Whitman W.B."/>
            <person name="Anderson I."/>
            <person name="Woyke T."/>
        </authorList>
    </citation>
    <scope>NUCLEOTIDE SEQUENCE [LARGE SCALE GENOMIC DNA]</scope>
    <source>
        <strain evidence="5">ATCC BAA-1072 / DSM 3721 / NBRC 107634 / OCM 161 / Z-7303</strain>
    </source>
</reference>
<sequence>MRSVILLLHIYRNTERAIHSIKDMIYNDLKELEVSVDVSATLEGWVQVDLSGEDEEFSANYLVSKYNTPVDEVEPGKEYRGYIQSIKSERILVNVGVELSIPQSHLKPLGTGNVEQIASRFGIIPYLPVSVDVTDNSENPKARFTKKQIDLWWDWKKSSTDRVIANSATRSELKSAIKKKGHGKDIYGVERLGVMEHAIVCREDTDGPGIVAEIGKLLISDLGVVVGNG</sequence>
<dbReference type="OrthoDB" id="120309at2157"/>
<evidence type="ECO:0000313" key="4">
    <source>
        <dbReference type="EMBL" id="ADI74460.1"/>
    </source>
</evidence>
<keyword evidence="5" id="KW-1185">Reference proteome</keyword>
<dbReference type="Pfam" id="PF24872">
    <property type="entry name" value="DUF2110_N"/>
    <property type="match status" value="1"/>
</dbReference>
<accession>D7EAU3</accession>
<protein>
    <submittedName>
        <fullName evidence="4">Uncharacterized conserved protein UCP019322</fullName>
    </submittedName>
</protein>
<evidence type="ECO:0000259" key="3">
    <source>
        <dbReference type="Pfam" id="PF24873"/>
    </source>
</evidence>
<dbReference type="STRING" id="644295.Metev_1618"/>
<dbReference type="InterPro" id="IPR016757">
    <property type="entry name" value="UCP019322"/>
</dbReference>
<gene>
    <name evidence="4" type="ordered locus">Metev_1618</name>
</gene>
<feature type="domain" description="DUF2110" evidence="3">
    <location>
        <begin position="160"/>
        <end position="226"/>
    </location>
</feature>
<dbReference type="RefSeq" id="WP_013195025.1">
    <property type="nucleotide sequence ID" value="NC_014253.1"/>
</dbReference>
<name>D7EAU3_METEZ</name>
<dbReference type="GeneID" id="9347260"/>
<dbReference type="Pfam" id="PF24873">
    <property type="entry name" value="DUF2110_C"/>
    <property type="match status" value="1"/>
</dbReference>
<dbReference type="Pfam" id="PF09883">
    <property type="entry name" value="DUF2110"/>
    <property type="match status" value="1"/>
</dbReference>
<dbReference type="InterPro" id="IPR056756">
    <property type="entry name" value="DUF2110_central"/>
</dbReference>
<dbReference type="InterPro" id="IPR056758">
    <property type="entry name" value="DUF2110_N"/>
</dbReference>
<evidence type="ECO:0000313" key="5">
    <source>
        <dbReference type="Proteomes" id="UP000000391"/>
    </source>
</evidence>
<evidence type="ECO:0000259" key="2">
    <source>
        <dbReference type="Pfam" id="PF24872"/>
    </source>
</evidence>
<proteinExistence type="predicted"/>
<feature type="domain" description="DUF2110" evidence="2">
    <location>
        <begin position="4"/>
        <end position="71"/>
    </location>
</feature>